<reference evidence="1 2" key="1">
    <citation type="submission" date="2019-05" db="EMBL/GenBank/DDBJ databases">
        <title>Mikania micrantha, genome provides insights into the molecular mechanism of rapid growth.</title>
        <authorList>
            <person name="Liu B."/>
        </authorList>
    </citation>
    <scope>NUCLEOTIDE SEQUENCE [LARGE SCALE GENOMIC DNA]</scope>
    <source>
        <strain evidence="1">NLD-2019</strain>
        <tissue evidence="1">Leaf</tissue>
    </source>
</reference>
<comment type="caution">
    <text evidence="1">The sequence shown here is derived from an EMBL/GenBank/DDBJ whole genome shotgun (WGS) entry which is preliminary data.</text>
</comment>
<dbReference type="EMBL" id="SZYD01000004">
    <property type="protein sequence ID" value="KAD6454628.1"/>
    <property type="molecule type" value="Genomic_DNA"/>
</dbReference>
<dbReference type="AlphaFoldDB" id="A0A5N6PJN5"/>
<accession>A0A5N6PJN5</accession>
<organism evidence="1 2">
    <name type="scientific">Mikania micrantha</name>
    <name type="common">bitter vine</name>
    <dbReference type="NCBI Taxonomy" id="192012"/>
    <lineage>
        <taxon>Eukaryota</taxon>
        <taxon>Viridiplantae</taxon>
        <taxon>Streptophyta</taxon>
        <taxon>Embryophyta</taxon>
        <taxon>Tracheophyta</taxon>
        <taxon>Spermatophyta</taxon>
        <taxon>Magnoliopsida</taxon>
        <taxon>eudicotyledons</taxon>
        <taxon>Gunneridae</taxon>
        <taxon>Pentapetalae</taxon>
        <taxon>asterids</taxon>
        <taxon>campanulids</taxon>
        <taxon>Asterales</taxon>
        <taxon>Asteraceae</taxon>
        <taxon>Asteroideae</taxon>
        <taxon>Heliantheae alliance</taxon>
        <taxon>Eupatorieae</taxon>
        <taxon>Mikania</taxon>
    </lineage>
</organism>
<sequence length="102" mass="11614">MWAKTVRETELRIVRNRETKENFKIWNFGLVAVRDEEVEDPSRYATDLKYLKSSGFLRDTRLMSRMKCKTLDRGRGGNVVLPAAVGQNLSTAVKGAAFAYDV</sequence>
<dbReference type="Proteomes" id="UP000326396">
    <property type="component" value="Linkage Group LG12"/>
</dbReference>
<evidence type="ECO:0000313" key="2">
    <source>
        <dbReference type="Proteomes" id="UP000326396"/>
    </source>
</evidence>
<gene>
    <name evidence="1" type="ORF">E3N88_09334</name>
</gene>
<proteinExistence type="predicted"/>
<evidence type="ECO:0000313" key="1">
    <source>
        <dbReference type="EMBL" id="KAD6454628.1"/>
    </source>
</evidence>
<name>A0A5N6PJN5_9ASTR</name>
<protein>
    <submittedName>
        <fullName evidence="1">Uncharacterized protein</fullName>
    </submittedName>
</protein>
<keyword evidence="2" id="KW-1185">Reference proteome</keyword>